<proteinExistence type="predicted"/>
<protein>
    <submittedName>
        <fullName evidence="2">Uncharacterized protein</fullName>
    </submittedName>
</protein>
<evidence type="ECO:0000313" key="3">
    <source>
        <dbReference type="Proteomes" id="UP001597480"/>
    </source>
</evidence>
<accession>A0ABW5NP84</accession>
<keyword evidence="1" id="KW-0732">Signal</keyword>
<dbReference type="RefSeq" id="WP_379819397.1">
    <property type="nucleotide sequence ID" value="NZ_JBHUMD010000003.1"/>
</dbReference>
<feature type="signal peptide" evidence="1">
    <location>
        <begin position="1"/>
        <end position="19"/>
    </location>
</feature>
<name>A0ABW5NP84_9FLAO</name>
<feature type="chain" id="PRO_5045379981" evidence="1">
    <location>
        <begin position="20"/>
        <end position="139"/>
    </location>
</feature>
<comment type="caution">
    <text evidence="2">The sequence shown here is derived from an EMBL/GenBank/DDBJ whole genome shotgun (WGS) entry which is preliminary data.</text>
</comment>
<dbReference type="EMBL" id="JBHUMD010000003">
    <property type="protein sequence ID" value="MFD2600715.1"/>
    <property type="molecule type" value="Genomic_DNA"/>
</dbReference>
<sequence>MRKGVFIAICCFISLMLHAQDGGYWPSTGVRRAGWHELGAVYAIHTSDHNTIKLKRKDANFKKLKVVVRNYPLTITEMRVFYDSGEMEILDCPLPISKNGESKTLEIPIGKRNISSISFWYDSKEFKRGKAEVTVFAMR</sequence>
<evidence type="ECO:0000256" key="1">
    <source>
        <dbReference type="SAM" id="SignalP"/>
    </source>
</evidence>
<keyword evidence="3" id="KW-1185">Reference proteome</keyword>
<gene>
    <name evidence="2" type="ORF">ACFSR3_01490</name>
</gene>
<reference evidence="3" key="1">
    <citation type="journal article" date="2019" name="Int. J. Syst. Evol. Microbiol.">
        <title>The Global Catalogue of Microorganisms (GCM) 10K type strain sequencing project: providing services to taxonomists for standard genome sequencing and annotation.</title>
        <authorList>
            <consortium name="The Broad Institute Genomics Platform"/>
            <consortium name="The Broad Institute Genome Sequencing Center for Infectious Disease"/>
            <person name="Wu L."/>
            <person name="Ma J."/>
        </authorList>
    </citation>
    <scope>NUCLEOTIDE SEQUENCE [LARGE SCALE GENOMIC DNA]</scope>
    <source>
        <strain evidence="3">KCTC 42107</strain>
    </source>
</reference>
<organism evidence="2 3">
    <name type="scientific">Flavobacterium suzhouense</name>
    <dbReference type="NCBI Taxonomy" id="1529638"/>
    <lineage>
        <taxon>Bacteria</taxon>
        <taxon>Pseudomonadati</taxon>
        <taxon>Bacteroidota</taxon>
        <taxon>Flavobacteriia</taxon>
        <taxon>Flavobacteriales</taxon>
        <taxon>Flavobacteriaceae</taxon>
        <taxon>Flavobacterium</taxon>
    </lineage>
</organism>
<evidence type="ECO:0000313" key="2">
    <source>
        <dbReference type="EMBL" id="MFD2600715.1"/>
    </source>
</evidence>
<dbReference type="Proteomes" id="UP001597480">
    <property type="component" value="Unassembled WGS sequence"/>
</dbReference>